<evidence type="ECO:0000259" key="6">
    <source>
        <dbReference type="PROSITE" id="PS50109"/>
    </source>
</evidence>
<evidence type="ECO:0000313" key="8">
    <source>
        <dbReference type="Proteomes" id="UP001595939"/>
    </source>
</evidence>
<keyword evidence="4" id="KW-0808">Transferase</keyword>
<dbReference type="EMBL" id="JBHSEG010000002">
    <property type="protein sequence ID" value="MFC4453620.1"/>
    <property type="molecule type" value="Genomic_DNA"/>
</dbReference>
<dbReference type="InterPro" id="IPR036890">
    <property type="entry name" value="HATPase_C_sf"/>
</dbReference>
<dbReference type="InterPro" id="IPR003661">
    <property type="entry name" value="HisK_dim/P_dom"/>
</dbReference>
<dbReference type="EC" id="2.7.13.3" evidence="2"/>
<dbReference type="RefSeq" id="WP_380129720.1">
    <property type="nucleotide sequence ID" value="NZ_JBHSEG010000002.1"/>
</dbReference>
<dbReference type="InterPro" id="IPR003594">
    <property type="entry name" value="HATPase_dom"/>
</dbReference>
<dbReference type="InterPro" id="IPR005467">
    <property type="entry name" value="His_kinase_dom"/>
</dbReference>
<dbReference type="Gene3D" id="1.10.287.130">
    <property type="match status" value="1"/>
</dbReference>
<evidence type="ECO:0000313" key="7">
    <source>
        <dbReference type="EMBL" id="MFC4453620.1"/>
    </source>
</evidence>
<gene>
    <name evidence="7" type="ORF">ACFO0P_07530</name>
</gene>
<evidence type="ECO:0000256" key="1">
    <source>
        <dbReference type="ARBA" id="ARBA00000085"/>
    </source>
</evidence>
<dbReference type="PROSITE" id="PS50109">
    <property type="entry name" value="HIS_KIN"/>
    <property type="match status" value="1"/>
</dbReference>
<dbReference type="SUPFAM" id="SSF47384">
    <property type="entry name" value="Homodimeric domain of signal transducing histidine kinase"/>
    <property type="match status" value="1"/>
</dbReference>
<dbReference type="SMART" id="SM00387">
    <property type="entry name" value="HATPase_c"/>
    <property type="match status" value="1"/>
</dbReference>
<dbReference type="InterPro" id="IPR029016">
    <property type="entry name" value="GAF-like_dom_sf"/>
</dbReference>
<dbReference type="Gene3D" id="3.30.565.10">
    <property type="entry name" value="Histidine kinase-like ATPase, C-terminal domain"/>
    <property type="match status" value="1"/>
</dbReference>
<reference evidence="8" key="1">
    <citation type="journal article" date="2019" name="Int. J. Syst. Evol. Microbiol.">
        <title>The Global Catalogue of Microorganisms (GCM) 10K type strain sequencing project: providing services to taxonomists for standard genome sequencing and annotation.</title>
        <authorList>
            <consortium name="The Broad Institute Genomics Platform"/>
            <consortium name="The Broad Institute Genome Sequencing Center for Infectious Disease"/>
            <person name="Wu L."/>
            <person name="Ma J."/>
        </authorList>
    </citation>
    <scope>NUCLEOTIDE SEQUENCE [LARGE SCALE GENOMIC DNA]</scope>
    <source>
        <strain evidence="8">CCUG 39970</strain>
    </source>
</reference>
<dbReference type="SMART" id="SM00388">
    <property type="entry name" value="HisKA"/>
    <property type="match status" value="1"/>
</dbReference>
<protein>
    <recommendedName>
        <fullName evidence="2">histidine kinase</fullName>
        <ecNumber evidence="2">2.7.13.3</ecNumber>
    </recommendedName>
</protein>
<dbReference type="Pfam" id="PF00512">
    <property type="entry name" value="HisKA"/>
    <property type="match status" value="1"/>
</dbReference>
<dbReference type="InterPro" id="IPR050351">
    <property type="entry name" value="BphY/WalK/GraS-like"/>
</dbReference>
<keyword evidence="8" id="KW-1185">Reference proteome</keyword>
<dbReference type="SUPFAM" id="SSF55874">
    <property type="entry name" value="ATPase domain of HSP90 chaperone/DNA topoisomerase II/histidine kinase"/>
    <property type="match status" value="1"/>
</dbReference>
<keyword evidence="5" id="KW-0418">Kinase</keyword>
<accession>A0ABV8Y3Y1</accession>
<proteinExistence type="predicted"/>
<evidence type="ECO:0000256" key="3">
    <source>
        <dbReference type="ARBA" id="ARBA00022553"/>
    </source>
</evidence>
<dbReference type="Gene3D" id="3.30.450.40">
    <property type="match status" value="4"/>
</dbReference>
<sequence>MRDGLPLDEHVAAAPELAAALEVFLALTDLAGSERDVLDLTRTAYDLIDTHLTGYSAAYFEARDQRWTAQTWSPALTDDQVDRIRAGLPLDMPAFARALETHHPVFIEAGHTEGRGHVDFTDAGGPSCVYPLVAAGEVRGLFVVGRRGGHPWRPRDRALVEALGRSLTLALDRTEQARGLREERAALEAFAVFTEQAGSETDVLTLAREAVRVVRDNLVHVSVVYYERGGDRWTARVWSEDVAPEVIAQLVQGVPVDAPNLAEAVERGVTVFVDRWDAAADAVPAARAYGAAAFVPLFSGGEARWMLAVGTRDTRVWSEREKAVVRSVGRAFGLALDRAHTARQLTAQHLELDARTRALDGFAALTHELGVQADVYELIRRAQEVVLSLLSAGYVLYYEREGPRWRNRVQVGDVRDADLQAFIDAGPRVGATPSVDVPWTTRRALYQDRYARGSDTPPELVGHVSAAASLPVMRDGEPVGVFIAVLFEHRAWSREDRVVLETVVGSLGLALERAEQTRQLAEQRAEVEARNRVLSSFEAWTRDLTDDAGVHELIRRAQALLYELVPVQATVYYEREGDRWWVRSMLGEYGNDTLRQAHEVGLAHASTGNLRAPFESGEVTYVEPYDETVDGLGDATAHVRAMAMLPLGSSAGIRGIFGLARFERGGWSSTERSIIEAVGNSLRLALDRADKAADLARERTALAAHTAALTAANEELEAFAYSVSHDLRTPVRHITGYTTLLRRRLGGALDEQAARYLKVVEDAADRMNTLIDAMLDLSRTSRQPLQMGVVDLEALVRSVQVELDADAEGRTLEWRVAPLPLAQGDHHLLRQVLLNVLGNAVKYTRGRERAVIEVSAQDRPHEVEVEVRDNGAGFDPRYVHKLFGVFQRLHRVDEFEGTGVGLANVRRIVHRHGGTVSASGAPGEGATFRFTLPKPA</sequence>
<feature type="domain" description="Histidine kinase" evidence="6">
    <location>
        <begin position="722"/>
        <end position="936"/>
    </location>
</feature>
<dbReference type="CDD" id="cd00082">
    <property type="entry name" value="HisKA"/>
    <property type="match status" value="1"/>
</dbReference>
<dbReference type="Pfam" id="PF13185">
    <property type="entry name" value="GAF_2"/>
    <property type="match status" value="2"/>
</dbReference>
<comment type="catalytic activity">
    <reaction evidence="1">
        <text>ATP + protein L-histidine = ADP + protein N-phospho-L-histidine.</text>
        <dbReference type="EC" id="2.7.13.3"/>
    </reaction>
</comment>
<evidence type="ECO:0000256" key="2">
    <source>
        <dbReference type="ARBA" id="ARBA00012438"/>
    </source>
</evidence>
<dbReference type="InterPro" id="IPR004358">
    <property type="entry name" value="Sig_transdc_His_kin-like_C"/>
</dbReference>
<dbReference type="PRINTS" id="PR00344">
    <property type="entry name" value="BCTRLSENSOR"/>
</dbReference>
<evidence type="ECO:0000256" key="5">
    <source>
        <dbReference type="ARBA" id="ARBA00022777"/>
    </source>
</evidence>
<evidence type="ECO:0000256" key="4">
    <source>
        <dbReference type="ARBA" id="ARBA00022679"/>
    </source>
</evidence>
<dbReference type="SUPFAM" id="SSF55781">
    <property type="entry name" value="GAF domain-like"/>
    <property type="match status" value="4"/>
</dbReference>
<dbReference type="InterPro" id="IPR036097">
    <property type="entry name" value="HisK_dim/P_sf"/>
</dbReference>
<dbReference type="InterPro" id="IPR003018">
    <property type="entry name" value="GAF"/>
</dbReference>
<dbReference type="PANTHER" id="PTHR42878">
    <property type="entry name" value="TWO-COMPONENT HISTIDINE KINASE"/>
    <property type="match status" value="1"/>
</dbReference>
<organism evidence="7 8">
    <name type="scientific">Deinococcus sonorensis</name>
    <dbReference type="NCBI Taxonomy" id="309891"/>
    <lineage>
        <taxon>Bacteria</taxon>
        <taxon>Thermotogati</taxon>
        <taxon>Deinococcota</taxon>
        <taxon>Deinococci</taxon>
        <taxon>Deinococcales</taxon>
        <taxon>Deinococcaceae</taxon>
        <taxon>Deinococcus</taxon>
    </lineage>
</organism>
<keyword evidence="3" id="KW-0597">Phosphoprotein</keyword>
<name>A0ABV8Y3Y1_9DEIO</name>
<comment type="caution">
    <text evidence="7">The sequence shown here is derived from an EMBL/GenBank/DDBJ whole genome shotgun (WGS) entry which is preliminary data.</text>
</comment>
<dbReference type="Pfam" id="PF02518">
    <property type="entry name" value="HATPase_c"/>
    <property type="match status" value="1"/>
</dbReference>
<dbReference type="SMART" id="SM00065">
    <property type="entry name" value="GAF"/>
    <property type="match status" value="3"/>
</dbReference>
<dbReference type="PANTHER" id="PTHR42878:SF15">
    <property type="entry name" value="BACTERIOPHYTOCHROME"/>
    <property type="match status" value="1"/>
</dbReference>
<dbReference type="Proteomes" id="UP001595939">
    <property type="component" value="Unassembled WGS sequence"/>
</dbReference>